<proteinExistence type="predicted"/>
<feature type="region of interest" description="Disordered" evidence="1">
    <location>
        <begin position="96"/>
        <end position="123"/>
    </location>
</feature>
<evidence type="ECO:0000313" key="3">
    <source>
        <dbReference type="Proteomes" id="UP000226031"/>
    </source>
</evidence>
<dbReference type="AlphaFoldDB" id="A0A2B7ZFP5"/>
<reference evidence="2 3" key="1">
    <citation type="submission" date="2017-10" db="EMBL/GenBank/DDBJ databases">
        <title>Comparative genomics in systemic dimorphic fungi from Ajellomycetaceae.</title>
        <authorList>
            <person name="Munoz J.F."/>
            <person name="Mcewen J.G."/>
            <person name="Clay O.K."/>
            <person name="Cuomo C.A."/>
        </authorList>
    </citation>
    <scope>NUCLEOTIDE SEQUENCE [LARGE SCALE GENOMIC DNA]</scope>
    <source>
        <strain evidence="2 3">UAMH4076</strain>
    </source>
</reference>
<keyword evidence="3" id="KW-1185">Reference proteome</keyword>
<evidence type="ECO:0000256" key="1">
    <source>
        <dbReference type="SAM" id="MobiDB-lite"/>
    </source>
</evidence>
<dbReference type="EMBL" id="PDND01000081">
    <property type="protein sequence ID" value="PGH32796.1"/>
    <property type="molecule type" value="Genomic_DNA"/>
</dbReference>
<sequence length="123" mass="14070">MHYHSHPGNVGFKIDIASTPSKKGLTDWKSKNPRSLLAITKQYIFDRGQHEFSPPEAKGMRTLPYTESEMQQAIAMCELYVVAIRMRFPFAIRKCTRSQKKPTSELKEDQSVPIAPQSMVDRT</sequence>
<comment type="caution">
    <text evidence="2">The sequence shown here is derived from an EMBL/GenBank/DDBJ whole genome shotgun (WGS) entry which is preliminary data.</text>
</comment>
<gene>
    <name evidence="2" type="ORF">GX50_04397</name>
</gene>
<dbReference type="VEuPathDB" id="FungiDB:EMCG_03961"/>
<dbReference type="Proteomes" id="UP000226031">
    <property type="component" value="Unassembled WGS sequence"/>
</dbReference>
<accession>A0A2B7ZFP5</accession>
<evidence type="ECO:0000313" key="2">
    <source>
        <dbReference type="EMBL" id="PGH32796.1"/>
    </source>
</evidence>
<protein>
    <submittedName>
        <fullName evidence="2">Uncharacterized protein</fullName>
    </submittedName>
</protein>
<name>A0A2B7ZFP5_9EURO</name>
<organism evidence="2 3">
    <name type="scientific">[Emmonsia] crescens</name>
    <dbReference type="NCBI Taxonomy" id="73230"/>
    <lineage>
        <taxon>Eukaryota</taxon>
        <taxon>Fungi</taxon>
        <taxon>Dikarya</taxon>
        <taxon>Ascomycota</taxon>
        <taxon>Pezizomycotina</taxon>
        <taxon>Eurotiomycetes</taxon>
        <taxon>Eurotiomycetidae</taxon>
        <taxon>Onygenales</taxon>
        <taxon>Ajellomycetaceae</taxon>
        <taxon>Emergomyces</taxon>
    </lineage>
</organism>